<reference evidence="2 3" key="1">
    <citation type="submission" date="2018-06" db="EMBL/GenBank/DDBJ databases">
        <title>Genome analysis of cellulolytic fungus Trichoderma lentiforme CFAM-422.</title>
        <authorList>
            <person name="Steindorff A.S."/>
            <person name="Formighieri E.F."/>
            <person name="Midorikawa G.E.O."/>
            <person name="Tamietti M.S."/>
            <person name="Ramos E.Z."/>
            <person name="Silva A.S."/>
            <person name="Bon E.P.S."/>
            <person name="Mendes T.D."/>
            <person name="Damaso M.C.T."/>
            <person name="Favaro L.C.L."/>
        </authorList>
    </citation>
    <scope>NUCLEOTIDE SEQUENCE [LARGE SCALE GENOMIC DNA]</scope>
    <source>
        <strain evidence="2 3">CFAM-422</strain>
    </source>
</reference>
<organism evidence="2 3">
    <name type="scientific">Trichoderma lentiforme</name>
    <dbReference type="NCBI Taxonomy" id="1567552"/>
    <lineage>
        <taxon>Eukaryota</taxon>
        <taxon>Fungi</taxon>
        <taxon>Dikarya</taxon>
        <taxon>Ascomycota</taxon>
        <taxon>Pezizomycotina</taxon>
        <taxon>Sordariomycetes</taxon>
        <taxon>Hypocreomycetidae</taxon>
        <taxon>Hypocreales</taxon>
        <taxon>Hypocreaceae</taxon>
        <taxon>Trichoderma</taxon>
    </lineage>
</organism>
<name>A0A9P5CDG6_9HYPO</name>
<dbReference type="EMBL" id="QLNT01000006">
    <property type="protein sequence ID" value="KAF3073380.1"/>
    <property type="molecule type" value="Genomic_DNA"/>
</dbReference>
<dbReference type="Proteomes" id="UP000801864">
    <property type="component" value="Unassembled WGS sequence"/>
</dbReference>
<evidence type="ECO:0000313" key="2">
    <source>
        <dbReference type="EMBL" id="KAF3073380.1"/>
    </source>
</evidence>
<keyword evidence="3" id="KW-1185">Reference proteome</keyword>
<sequence length="786" mass="90988">MDFDDDDFRCSVTQYGMSESRQRLSDGKFHPDVTTKTAAQLENDTIRYLKSRVFRPDRSKYVKSRKQTFITSGRIYYRLRRLTKGPWFVTERLSNRPAFKAAGSRPKTVAAVVETTPFVPPEIVPVVGHLYLGPRIMEDVFRDGHKTAMRLSLTSSKMFKLVGDNVNRWDFCAMAYVVEVPSSVMIVEVPQHTIGDILEAQKKYKLRLDSPEWKKTRQRLESLQDFDSYKLRSIEMEQVFFQWARIWRAECLRVAGPYWATDDQEIDPLTTDRAKEWWKDDVNGINVMGSLEPLDKMWSANQFEGTKDKLHKMPISLAMESLFKLSKCSGHYREYSGTSSLTSSSVAELHRARSHIEVLHLHRVPLLDRRMLAIILRGLPHVTMVGVYNCPLIHFGDVIPILDLIHEINNDRRKKNMPKIKAFDFFPHFNQGTPYAHENAATYGISWGPIEMDIAQRGFYAIILKAVLKSKGLGLDLLFSKDHAFMDYLAKVPNIPLGIYSFLDAVYRYIEVDRWAWDRGDLKLQAIYDMLKPVRVAVEKQKHVAHDWPKYYLKEMATTSGFFCCCSCGYQTFMEFFPAYSMNQLQPHRRVCCACRLQKRLDAETDHLKAQKKGLLDKLCPDWEPKAFNQDAPLFRGGVGLIRLHSTETVRHIPNIVFAEDVDGVFGWTHYWQRLMRDNKLPHDSLVKLPRLEDVALDEATRRRWLDVIASAVREDVHRLGILELRKTFPTGSKRKGIPAYGPTREDGGAPDDLDEIQPPIPDERRYFFDYSKALKTARELLKEGW</sequence>
<evidence type="ECO:0000313" key="3">
    <source>
        <dbReference type="Proteomes" id="UP000801864"/>
    </source>
</evidence>
<comment type="caution">
    <text evidence="2">The sequence shown here is derived from an EMBL/GenBank/DDBJ whole genome shotgun (WGS) entry which is preliminary data.</text>
</comment>
<evidence type="ECO:0000256" key="1">
    <source>
        <dbReference type="SAM" id="MobiDB-lite"/>
    </source>
</evidence>
<feature type="region of interest" description="Disordered" evidence="1">
    <location>
        <begin position="733"/>
        <end position="760"/>
    </location>
</feature>
<accession>A0A9P5CDG6</accession>
<gene>
    <name evidence="2" type="ORF">CFAM422_003906</name>
</gene>
<protein>
    <submittedName>
        <fullName evidence="2">Uncharacterized protein</fullName>
    </submittedName>
</protein>
<dbReference type="AlphaFoldDB" id="A0A9P5CDG6"/>
<proteinExistence type="predicted"/>